<evidence type="ECO:0000313" key="2">
    <source>
        <dbReference type="EMBL" id="CAF0869156.1"/>
    </source>
</evidence>
<dbReference type="Gene3D" id="2.60.120.200">
    <property type="match status" value="1"/>
</dbReference>
<comment type="caution">
    <text evidence="2">The sequence shown here is derived from an EMBL/GenBank/DDBJ whole genome shotgun (WGS) entry which is preliminary data.</text>
</comment>
<dbReference type="Pfam" id="PF13930">
    <property type="entry name" value="Endonuclea_NS_2"/>
    <property type="match status" value="1"/>
</dbReference>
<dbReference type="InterPro" id="IPR013320">
    <property type="entry name" value="ConA-like_dom_sf"/>
</dbReference>
<dbReference type="OrthoDB" id="9973045at2759"/>
<organism evidence="2 3">
    <name type="scientific">Brachionus calyciflorus</name>
    <dbReference type="NCBI Taxonomy" id="104777"/>
    <lineage>
        <taxon>Eukaryota</taxon>
        <taxon>Metazoa</taxon>
        <taxon>Spiralia</taxon>
        <taxon>Gnathifera</taxon>
        <taxon>Rotifera</taxon>
        <taxon>Eurotatoria</taxon>
        <taxon>Monogononta</taxon>
        <taxon>Pseudotrocha</taxon>
        <taxon>Ploima</taxon>
        <taxon>Brachionidae</taxon>
        <taxon>Brachionus</taxon>
    </lineage>
</organism>
<reference evidence="2" key="1">
    <citation type="submission" date="2021-02" db="EMBL/GenBank/DDBJ databases">
        <authorList>
            <person name="Nowell W R."/>
        </authorList>
    </citation>
    <scope>NUCLEOTIDE SEQUENCE</scope>
    <source>
        <strain evidence="2">Ploen Becks lab</strain>
    </source>
</reference>
<dbReference type="Gene3D" id="3.50.4.10">
    <property type="entry name" value="Hepatocyte Growth Factor"/>
    <property type="match status" value="1"/>
</dbReference>
<dbReference type="Pfam" id="PF13385">
    <property type="entry name" value="Laminin_G_3"/>
    <property type="match status" value="1"/>
</dbReference>
<dbReference type="Proteomes" id="UP000663879">
    <property type="component" value="Unassembled WGS sequence"/>
</dbReference>
<name>A0A813X1M2_9BILA</name>
<dbReference type="SUPFAM" id="SSF49899">
    <property type="entry name" value="Concanavalin A-like lectins/glucanases"/>
    <property type="match status" value="1"/>
</dbReference>
<dbReference type="InterPro" id="IPR044927">
    <property type="entry name" value="Endonuclea_NS_2"/>
</dbReference>
<keyword evidence="3" id="KW-1185">Reference proteome</keyword>
<sequence length="489" mass="56238">MFGGCSGNSDESKTIEQKYPSWKTFSDGNIRWKENCDFYGDDFKSLYYDKNDCAYLCEDHPDCNYFTWANNICYLKTKPLGQQPTYLENGLCGWIEGRRKLAKLINYWPMSNLKDIIGGAHLYGGINYEFTYDRFQNPKSALGLNKGYIQVPSGVYFDGDFTITLWIKINSYQSWSRIIDFGGGSPLDNVIVSMHSMESRLYVDIFDGTNTQPLISSPQSIQLGSWYHIAYVLSGNYASVYLDGKLATSSFQKLNRRYRTQNYIGRSYTTRDSYADAVYDDLKIYSGTLSEQEIRSEAFGSSECKNLFVRDELKRKRRAFNDFNCFLNEQLMRPRGTNAMMPDYWNPIVEVIRNPINNRVEWLRARIYRRHLNGGSTTNTATRAYARLMGDYQDQAGHIVANILGGTGRETYNIFPQNANINMGSWRVQERNIFELVSMLPSDDEYIEATYGMVYDSSTATRPIYFAVRLVRSNGFDEEFIASGPVSNF</sequence>
<accession>A0A813X1M2</accession>
<gene>
    <name evidence="2" type="ORF">OXX778_LOCUS9842</name>
</gene>
<dbReference type="AlphaFoldDB" id="A0A813X1M2"/>
<dbReference type="EMBL" id="CAJNOC010001488">
    <property type="protein sequence ID" value="CAF0869156.1"/>
    <property type="molecule type" value="Genomic_DNA"/>
</dbReference>
<feature type="domain" description="Type VII secretion system protein EssD-like" evidence="1">
    <location>
        <begin position="393"/>
        <end position="466"/>
    </location>
</feature>
<evidence type="ECO:0000313" key="3">
    <source>
        <dbReference type="Proteomes" id="UP000663879"/>
    </source>
</evidence>
<dbReference type="SUPFAM" id="SSF57414">
    <property type="entry name" value="Hairpin loop containing domain-like"/>
    <property type="match status" value="1"/>
</dbReference>
<proteinExistence type="predicted"/>
<protein>
    <recommendedName>
        <fullName evidence="1">Type VII secretion system protein EssD-like domain-containing protein</fullName>
    </recommendedName>
</protein>
<evidence type="ECO:0000259" key="1">
    <source>
        <dbReference type="Pfam" id="PF13930"/>
    </source>
</evidence>